<evidence type="ECO:0000313" key="1">
    <source>
        <dbReference type="EMBL" id="MDQ0118470.1"/>
    </source>
</evidence>
<dbReference type="RefSeq" id="WP_307489509.1">
    <property type="nucleotide sequence ID" value="NZ_JAUSSY010000005.1"/>
</dbReference>
<dbReference type="EMBL" id="JAUSSY010000005">
    <property type="protein sequence ID" value="MDQ0118470.1"/>
    <property type="molecule type" value="Genomic_DNA"/>
</dbReference>
<accession>A0ABT9UFP7</accession>
<sequence>MKPQEVPDNHGLQERDQFINKTIRDWANGAGVPVADKGAIPKTVRAAWIEAHQGLNNPVIWHWLEQDDRDGRWVRGVDILCYHCAKMHRHGGWPGVRLAPEENHRSAHCGGENRPSGGYYFEDTVPVDENEKAMAEANAALDAKR</sequence>
<evidence type="ECO:0008006" key="3">
    <source>
        <dbReference type="Google" id="ProtNLM"/>
    </source>
</evidence>
<comment type="caution">
    <text evidence="1">The sequence shown here is derived from an EMBL/GenBank/DDBJ whole genome shotgun (WGS) entry which is preliminary data.</text>
</comment>
<dbReference type="Gene3D" id="4.10.320.10">
    <property type="entry name" value="E3-binding domain"/>
    <property type="match status" value="1"/>
</dbReference>
<gene>
    <name evidence="1" type="ORF">J2T22_001648</name>
</gene>
<name>A0ABT9UFP7_9MICC</name>
<reference evidence="1 2" key="1">
    <citation type="submission" date="2023-07" db="EMBL/GenBank/DDBJ databases">
        <title>Sorghum-associated microbial communities from plants grown in Nebraska, USA.</title>
        <authorList>
            <person name="Schachtman D."/>
        </authorList>
    </citation>
    <scope>NUCLEOTIDE SEQUENCE [LARGE SCALE GENOMIC DNA]</scope>
    <source>
        <strain evidence="1 2">DS994</strain>
    </source>
</reference>
<proteinExistence type="predicted"/>
<organism evidence="1 2">
    <name type="scientific">Pseudarthrobacter defluvii</name>
    <dbReference type="NCBI Taxonomy" id="410837"/>
    <lineage>
        <taxon>Bacteria</taxon>
        <taxon>Bacillati</taxon>
        <taxon>Actinomycetota</taxon>
        <taxon>Actinomycetes</taxon>
        <taxon>Micrococcales</taxon>
        <taxon>Micrococcaceae</taxon>
        <taxon>Pseudarthrobacter</taxon>
    </lineage>
</organism>
<dbReference type="InterPro" id="IPR036625">
    <property type="entry name" value="E3-bd_dom_sf"/>
</dbReference>
<evidence type="ECO:0000313" key="2">
    <source>
        <dbReference type="Proteomes" id="UP001226389"/>
    </source>
</evidence>
<keyword evidence="2" id="KW-1185">Reference proteome</keyword>
<protein>
    <recommendedName>
        <fullName evidence="3">HNH endonuclease</fullName>
    </recommendedName>
</protein>
<dbReference type="Proteomes" id="UP001226389">
    <property type="component" value="Unassembled WGS sequence"/>
</dbReference>